<dbReference type="AlphaFoldDB" id="A0A4Y2EDA8"/>
<dbReference type="Proteomes" id="UP000499080">
    <property type="component" value="Unassembled WGS sequence"/>
</dbReference>
<reference evidence="2 3" key="1">
    <citation type="journal article" date="2019" name="Sci. Rep.">
        <title>Orb-weaving spider Araneus ventricosus genome elucidates the spidroin gene catalogue.</title>
        <authorList>
            <person name="Kono N."/>
            <person name="Nakamura H."/>
            <person name="Ohtoshi R."/>
            <person name="Moran D.A.P."/>
            <person name="Shinohara A."/>
            <person name="Yoshida Y."/>
            <person name="Fujiwara M."/>
            <person name="Mori M."/>
            <person name="Tomita M."/>
            <person name="Arakawa K."/>
        </authorList>
    </citation>
    <scope>NUCLEOTIDE SEQUENCE [LARGE SCALE GENOMIC DNA]</scope>
</reference>
<protein>
    <submittedName>
        <fullName evidence="2">Uncharacterized protein</fullName>
    </submittedName>
</protein>
<evidence type="ECO:0000313" key="3">
    <source>
        <dbReference type="Proteomes" id="UP000499080"/>
    </source>
</evidence>
<name>A0A4Y2EDA8_ARAVE</name>
<evidence type="ECO:0000313" key="2">
    <source>
        <dbReference type="EMBL" id="GBM27123.1"/>
    </source>
</evidence>
<dbReference type="EMBL" id="BGPR01000577">
    <property type="protein sequence ID" value="GBM27123.1"/>
    <property type="molecule type" value="Genomic_DNA"/>
</dbReference>
<accession>A0A4Y2EDA8</accession>
<comment type="caution">
    <text evidence="2">The sequence shown here is derived from an EMBL/GenBank/DDBJ whole genome shotgun (WGS) entry which is preliminary data.</text>
</comment>
<keyword evidence="3" id="KW-1185">Reference proteome</keyword>
<organism evidence="2 3">
    <name type="scientific">Araneus ventricosus</name>
    <name type="common">Orbweaver spider</name>
    <name type="synonym">Epeira ventricosa</name>
    <dbReference type="NCBI Taxonomy" id="182803"/>
    <lineage>
        <taxon>Eukaryota</taxon>
        <taxon>Metazoa</taxon>
        <taxon>Ecdysozoa</taxon>
        <taxon>Arthropoda</taxon>
        <taxon>Chelicerata</taxon>
        <taxon>Arachnida</taxon>
        <taxon>Araneae</taxon>
        <taxon>Araneomorphae</taxon>
        <taxon>Entelegynae</taxon>
        <taxon>Araneoidea</taxon>
        <taxon>Araneidae</taxon>
        <taxon>Araneus</taxon>
    </lineage>
</organism>
<evidence type="ECO:0000256" key="1">
    <source>
        <dbReference type="SAM" id="MobiDB-lite"/>
    </source>
</evidence>
<sequence length="94" mass="11068">MAVGEVSFHTPRRSNKEDKRKKQVILPLCRRANQDMARTSDSYKSFYRLPEWELRWRPKSNQPSTISWPGLSPSLKRHPNSICSPSRREILDET</sequence>
<gene>
    <name evidence="2" type="ORF">AVEN_207466_1</name>
</gene>
<feature type="region of interest" description="Disordered" evidence="1">
    <location>
        <begin position="1"/>
        <end position="22"/>
    </location>
</feature>
<proteinExistence type="predicted"/>
<feature type="region of interest" description="Disordered" evidence="1">
    <location>
        <begin position="59"/>
        <end position="94"/>
    </location>
</feature>